<evidence type="ECO:0000256" key="7">
    <source>
        <dbReference type="SAM" id="MobiDB-lite"/>
    </source>
</evidence>
<protein>
    <recommendedName>
        <fullName evidence="8">Calpain catalytic domain-containing protein</fullName>
    </recommendedName>
</protein>
<evidence type="ECO:0000256" key="5">
    <source>
        <dbReference type="PIRSR" id="PIRSR622684-1"/>
    </source>
</evidence>
<feature type="region of interest" description="Disordered" evidence="7">
    <location>
        <begin position="1"/>
        <end position="31"/>
    </location>
</feature>
<keyword evidence="3 6" id="KW-0378">Hydrolase</keyword>
<dbReference type="OrthoDB" id="424753at2759"/>
<dbReference type="EMBL" id="CAJPDS010000005">
    <property type="protein sequence ID" value="CAF9907041.1"/>
    <property type="molecule type" value="Genomic_DNA"/>
</dbReference>
<dbReference type="InterPro" id="IPR038765">
    <property type="entry name" value="Papain-like_cys_pep_sf"/>
</dbReference>
<feature type="compositionally biased region" description="Polar residues" evidence="7">
    <location>
        <begin position="675"/>
        <end position="687"/>
    </location>
</feature>
<dbReference type="SUPFAM" id="SSF54001">
    <property type="entry name" value="Cysteine proteinases"/>
    <property type="match status" value="1"/>
</dbReference>
<feature type="domain" description="Calpain catalytic" evidence="8">
    <location>
        <begin position="140"/>
        <end position="435"/>
    </location>
</feature>
<dbReference type="PROSITE" id="PS50203">
    <property type="entry name" value="CALPAIN_CAT"/>
    <property type="match status" value="1"/>
</dbReference>
<feature type="compositionally biased region" description="Basic and acidic residues" evidence="7">
    <location>
        <begin position="579"/>
        <end position="597"/>
    </location>
</feature>
<feature type="active site" evidence="5 6">
    <location>
        <position position="359"/>
    </location>
</feature>
<feature type="compositionally biased region" description="Low complexity" evidence="7">
    <location>
        <begin position="1"/>
        <end position="15"/>
    </location>
</feature>
<gene>
    <name evidence="9" type="ORF">HETSPECPRED_007025</name>
</gene>
<dbReference type="Gene3D" id="3.90.70.10">
    <property type="entry name" value="Cysteine proteinases"/>
    <property type="match status" value="1"/>
</dbReference>
<evidence type="ECO:0000313" key="10">
    <source>
        <dbReference type="Proteomes" id="UP000664521"/>
    </source>
</evidence>
<keyword evidence="2 6" id="KW-0645">Protease</keyword>
<dbReference type="Pfam" id="PF00648">
    <property type="entry name" value="Peptidase_C2"/>
    <property type="match status" value="1"/>
</dbReference>
<feature type="compositionally biased region" description="Basic and acidic residues" evidence="7">
    <location>
        <begin position="727"/>
        <end position="737"/>
    </location>
</feature>
<feature type="region of interest" description="Disordered" evidence="7">
    <location>
        <begin position="623"/>
        <end position="762"/>
    </location>
</feature>
<sequence length="959" mass="107500">MGSSTTSSRSSSQPQEPEPRKRVKKQPPQQTVDQLWEAFTTKYPGKVHSILPNNVFAETKAAKAPKGIVRGEKAGKSYDEAVAECKSAVEKIAKECRRVNMKYRDPHFDIEFDLKMNVRDCLDGLVRGDSTYELSPKSVKRVTQIFEDPVFFQEGATASDVRQGRDGDCWFMSALCALGGKQDLIDKVCIAREEKVGVYGFVFHRDGEWIQTIIDDKLYLIASDWDESMDEKWTWQQINRADAEEEYRKSNQTGSRALYFAQCRSENETWLPLLEKAYAKAHGDYNSIQGGFTGEAIEDLTGGVTTELFTSDILDTDKFWTDEIMKVNQEFLFGCATGVFDNWQGENWMTDRKDIVSMHAYSILAAKEVKGERLLRVRNPWGKFEWKGAWSDGSEQWTPEWMQLLDHKFGDDGMFWISYKDLLRKFQSFDRTRLFGPEWSVTQQWTTIDIPWSADYNDTKFSVTLTEPSPVVIVLSKLDERYFQALEGQYSFSLHFRLEKDGEHDYIVRSHGNYLMDRSVSVDLDLEPGTYSVLMKIVAKRISYRDSPEQVIRDTCRDRQDKLIQIGLAYDLAHAKGKVKETDAEKKSREEHEAKQKEIHHKKRREELRAKWLKNWEVQKKRVARQKRHAKRKEEHDRKVEARKAVTAAALEENATVGKDDANAGADDKIEAVDQQDNAQVTENGVQETPAVTDGPSKVEEAQTAIPETSEVQPAASQDNTATKSAELARDAPESAKDAATMLSPPPDEPADESQPVDNEIKPDNVASEKAAEFEAALQNVPSVLVTGALPNGNTAGTAPGTAVATVPGTVPPPSTVAEDNTWEFDSLASFESSIDTDLDLPPIEPTPPEGADVALGALGSSAPIPEEENENQIFEDDPWNAVCVVGLRVYSRSKDTSILIVRPKSEIEGETELDVDDNSKGASGEVSGKDKDGEDKNEEEDDIKTEVKEGIPDNIGTV</sequence>
<dbReference type="InterPro" id="IPR022684">
    <property type="entry name" value="Calpain_cysteine_protease"/>
</dbReference>
<feature type="compositionally biased region" description="Acidic residues" evidence="7">
    <location>
        <begin position="866"/>
        <end position="878"/>
    </location>
</feature>
<feature type="region of interest" description="Disordered" evidence="7">
    <location>
        <begin position="904"/>
        <end position="959"/>
    </location>
</feature>
<proteinExistence type="inferred from homology"/>
<dbReference type="CDD" id="cd00044">
    <property type="entry name" value="CysPc"/>
    <property type="match status" value="1"/>
</dbReference>
<organism evidence="9 10">
    <name type="scientific">Heterodermia speciosa</name>
    <dbReference type="NCBI Taxonomy" id="116794"/>
    <lineage>
        <taxon>Eukaryota</taxon>
        <taxon>Fungi</taxon>
        <taxon>Dikarya</taxon>
        <taxon>Ascomycota</taxon>
        <taxon>Pezizomycotina</taxon>
        <taxon>Lecanoromycetes</taxon>
        <taxon>OSLEUM clade</taxon>
        <taxon>Lecanoromycetidae</taxon>
        <taxon>Caliciales</taxon>
        <taxon>Physciaceae</taxon>
        <taxon>Heterodermia</taxon>
    </lineage>
</organism>
<feature type="region of interest" description="Disordered" evidence="7">
    <location>
        <begin position="836"/>
        <end position="878"/>
    </location>
</feature>
<reference evidence="9" key="1">
    <citation type="submission" date="2021-03" db="EMBL/GenBank/DDBJ databases">
        <authorList>
            <person name="Tagirdzhanova G."/>
        </authorList>
    </citation>
    <scope>NUCLEOTIDE SEQUENCE</scope>
</reference>
<dbReference type="FunFam" id="3.90.70.10:FF:000072">
    <property type="entry name" value="Cysteine proteinase"/>
    <property type="match status" value="1"/>
</dbReference>
<keyword evidence="4 6" id="KW-0788">Thiol protease</keyword>
<feature type="region of interest" description="Disordered" evidence="7">
    <location>
        <begin position="579"/>
        <end position="603"/>
    </location>
</feature>
<dbReference type="Proteomes" id="UP000664521">
    <property type="component" value="Unassembled WGS sequence"/>
</dbReference>
<dbReference type="GO" id="GO:0004198">
    <property type="term" value="F:calcium-dependent cysteine-type endopeptidase activity"/>
    <property type="evidence" value="ECO:0007669"/>
    <property type="project" value="InterPro"/>
</dbReference>
<dbReference type="SMART" id="SM00230">
    <property type="entry name" value="CysPc"/>
    <property type="match status" value="1"/>
</dbReference>
<feature type="compositionally biased region" description="Polar residues" evidence="7">
    <location>
        <begin position="706"/>
        <end position="724"/>
    </location>
</feature>
<feature type="compositionally biased region" description="Basic and acidic residues" evidence="7">
    <location>
        <begin position="632"/>
        <end position="644"/>
    </location>
</feature>
<evidence type="ECO:0000256" key="6">
    <source>
        <dbReference type="PROSITE-ProRule" id="PRU00239"/>
    </source>
</evidence>
<evidence type="ECO:0000256" key="4">
    <source>
        <dbReference type="ARBA" id="ARBA00022807"/>
    </source>
</evidence>
<comment type="caution">
    <text evidence="9">The sequence shown here is derived from an EMBL/GenBank/DDBJ whole genome shotgun (WGS) entry which is preliminary data.</text>
</comment>
<evidence type="ECO:0000259" key="8">
    <source>
        <dbReference type="PROSITE" id="PS50203"/>
    </source>
</evidence>
<name>A0A8H3EQC7_9LECA</name>
<feature type="compositionally biased region" description="Basic and acidic residues" evidence="7">
    <location>
        <begin position="658"/>
        <end position="672"/>
    </location>
</feature>
<evidence type="ECO:0000256" key="3">
    <source>
        <dbReference type="ARBA" id="ARBA00022801"/>
    </source>
</evidence>
<comment type="similarity">
    <text evidence="1">Belongs to the peptidase C2 family.</text>
</comment>
<feature type="active site" evidence="5 6">
    <location>
        <position position="169"/>
    </location>
</feature>
<keyword evidence="10" id="KW-1185">Reference proteome</keyword>
<dbReference type="InterPro" id="IPR001300">
    <property type="entry name" value="Peptidase_C2_calpain_cat"/>
</dbReference>
<dbReference type="PRINTS" id="PR00704">
    <property type="entry name" value="CALPAIN"/>
</dbReference>
<evidence type="ECO:0000313" key="9">
    <source>
        <dbReference type="EMBL" id="CAF9907041.1"/>
    </source>
</evidence>
<dbReference type="PANTHER" id="PTHR10183:SF379">
    <property type="entry name" value="CALPAIN-5"/>
    <property type="match status" value="1"/>
</dbReference>
<dbReference type="GO" id="GO:0006508">
    <property type="term" value="P:proteolysis"/>
    <property type="evidence" value="ECO:0007669"/>
    <property type="project" value="UniProtKB-KW"/>
</dbReference>
<dbReference type="PANTHER" id="PTHR10183">
    <property type="entry name" value="CALPAIN"/>
    <property type="match status" value="1"/>
</dbReference>
<evidence type="ECO:0000256" key="2">
    <source>
        <dbReference type="ARBA" id="ARBA00022670"/>
    </source>
</evidence>
<accession>A0A8H3EQC7</accession>
<feature type="active site" evidence="5 6">
    <location>
        <position position="379"/>
    </location>
</feature>
<evidence type="ECO:0000256" key="1">
    <source>
        <dbReference type="ARBA" id="ARBA00007623"/>
    </source>
</evidence>
<dbReference type="AlphaFoldDB" id="A0A8H3EQC7"/>